<keyword evidence="2" id="KW-0732">Signal</keyword>
<dbReference type="SUPFAM" id="SSF51126">
    <property type="entry name" value="Pectin lyase-like"/>
    <property type="match status" value="2"/>
</dbReference>
<dbReference type="EMBL" id="DVLU01000028">
    <property type="protein sequence ID" value="HIT84916.1"/>
    <property type="molecule type" value="Genomic_DNA"/>
</dbReference>
<proteinExistence type="predicted"/>
<dbReference type="InterPro" id="IPR001119">
    <property type="entry name" value="SLH_dom"/>
</dbReference>
<evidence type="ECO:0000256" key="1">
    <source>
        <dbReference type="ARBA" id="ARBA00022737"/>
    </source>
</evidence>
<evidence type="ECO:0000256" key="2">
    <source>
        <dbReference type="SAM" id="SignalP"/>
    </source>
</evidence>
<feature type="chain" id="PRO_5039096036" evidence="2">
    <location>
        <begin position="26"/>
        <end position="965"/>
    </location>
</feature>
<keyword evidence="1" id="KW-0677">Repeat</keyword>
<dbReference type="AlphaFoldDB" id="A0A9D1KQD8"/>
<comment type="caution">
    <text evidence="4">The sequence shown here is derived from an EMBL/GenBank/DDBJ whole genome shotgun (WGS) entry which is preliminary data.</text>
</comment>
<organism evidence="4 5">
    <name type="scientific">Candidatus Ornithomonoglobus intestinigallinarum</name>
    <dbReference type="NCBI Taxonomy" id="2840894"/>
    <lineage>
        <taxon>Bacteria</taxon>
        <taxon>Bacillati</taxon>
        <taxon>Bacillota</taxon>
        <taxon>Clostridia</taxon>
        <taxon>Candidatus Ornithomonoglobus</taxon>
    </lineage>
</organism>
<dbReference type="Proteomes" id="UP000824165">
    <property type="component" value="Unassembled WGS sequence"/>
</dbReference>
<dbReference type="Gene3D" id="2.160.20.10">
    <property type="entry name" value="Single-stranded right-handed beta-helix, Pectin lyase-like"/>
    <property type="match status" value="2"/>
</dbReference>
<dbReference type="SMART" id="SM00710">
    <property type="entry name" value="PbH1"/>
    <property type="match status" value="7"/>
</dbReference>
<dbReference type="PANTHER" id="PTHR36453">
    <property type="entry name" value="SECRETED PROTEIN-RELATED"/>
    <property type="match status" value="1"/>
</dbReference>
<name>A0A9D1KQD8_9FIRM</name>
<feature type="domain" description="SLH" evidence="3">
    <location>
        <begin position="28"/>
        <end position="91"/>
    </location>
</feature>
<dbReference type="InterPro" id="IPR011050">
    <property type="entry name" value="Pectin_lyase_fold/virulence"/>
</dbReference>
<gene>
    <name evidence="4" type="ORF">IAA60_03305</name>
</gene>
<reference evidence="4" key="2">
    <citation type="journal article" date="2021" name="PeerJ">
        <title>Extensive microbial diversity within the chicken gut microbiome revealed by metagenomics and culture.</title>
        <authorList>
            <person name="Gilroy R."/>
            <person name="Ravi A."/>
            <person name="Getino M."/>
            <person name="Pursley I."/>
            <person name="Horton D.L."/>
            <person name="Alikhan N.F."/>
            <person name="Baker D."/>
            <person name="Gharbi K."/>
            <person name="Hall N."/>
            <person name="Watson M."/>
            <person name="Adriaenssens E.M."/>
            <person name="Foster-Nyarko E."/>
            <person name="Jarju S."/>
            <person name="Secka A."/>
            <person name="Antonio M."/>
            <person name="Oren A."/>
            <person name="Chaudhuri R.R."/>
            <person name="La Ragione R."/>
            <person name="Hildebrand F."/>
            <person name="Pallen M.J."/>
        </authorList>
    </citation>
    <scope>NUCLEOTIDE SEQUENCE</scope>
    <source>
        <strain evidence="4">CHK181-108</strain>
    </source>
</reference>
<evidence type="ECO:0000313" key="4">
    <source>
        <dbReference type="EMBL" id="HIT84916.1"/>
    </source>
</evidence>
<dbReference type="InterPro" id="IPR006626">
    <property type="entry name" value="PbH1"/>
</dbReference>
<accession>A0A9D1KQD8</accession>
<dbReference type="InterPro" id="IPR012334">
    <property type="entry name" value="Pectin_lyas_fold"/>
</dbReference>
<feature type="signal peptide" evidence="2">
    <location>
        <begin position="1"/>
        <end position="25"/>
    </location>
</feature>
<protein>
    <submittedName>
        <fullName evidence="4">S-layer homology domain-containing protein</fullName>
    </submittedName>
</protein>
<reference evidence="4" key="1">
    <citation type="submission" date="2020-10" db="EMBL/GenBank/DDBJ databases">
        <authorList>
            <person name="Gilroy R."/>
        </authorList>
    </citation>
    <scope>NUCLEOTIDE SEQUENCE</scope>
    <source>
        <strain evidence="4">CHK181-108</strain>
    </source>
</reference>
<feature type="domain" description="SLH" evidence="3">
    <location>
        <begin position="144"/>
        <end position="207"/>
    </location>
</feature>
<evidence type="ECO:0000259" key="3">
    <source>
        <dbReference type="PROSITE" id="PS51272"/>
    </source>
</evidence>
<dbReference type="Pfam" id="PF00395">
    <property type="entry name" value="SLH"/>
    <property type="match status" value="2"/>
</dbReference>
<dbReference type="PANTHER" id="PTHR36453:SF1">
    <property type="entry name" value="RIGHT HANDED BETA HELIX DOMAIN-CONTAINING PROTEIN"/>
    <property type="match status" value="1"/>
</dbReference>
<sequence length="965" mass="106282">MSHRPKKIAAAVICAVMAIQSVGFAALKRDPDFPDLADHWSKSIVMRLNGYGIINGYEDGTMRPDADVSVAEYLTMMIKALGFTPESDGSGYWAQPYIDKAIELGLIENGEISDYSAPITRNLAAKIVVNSLKDTTVADENAVKSKIYDYAEIPEEYKPYIVVAYDKQLVNGDHNNCFGGSRNITRAEASVITVRLIDKNGGIQQNPGTITDPGTQPGGGTMVASAALYVATNGNDNSDGSEGAPFATIQKAKDTIREMKAAGALPEGGVTVYLRGGTYYIDEGMTFTEEDSGTEDSVITYTAYPGEAVTLSGQAPLEASWFEPADDEAKDIIIDQKAADKVLMVDLAEHGITDYGEMNTRGYHYFNKGLYAPAELVVNGENQTLARYPNEGTISVPTENVDAEAFGFKYTDERVSKWKDAKEGYITGTISINYENNTYPIDTIDTAQKLLTIKEGRINTYYTNGWFFGQNLLEEIDMEGEYYIDRETGVLYYYPPEDFETGDYEIGVTQLEQPIFNFNGAEYITVSNFTMDGGRGYAVLGASAGYEVPSFRDWLVNSQGSDLNGANYTKGSGSSVYIADVNSYTESQLFPGHVWDGFTDEGDGVNGIEVKNCNIFNFGGGAIVMNGTNVHLNGNHIKNTGGTALYLRGGDLETLEASGNTIENNEIHRVGYLERAYVPAIGMHGVGIHVAHNDIYDAPHCIFNYHGNDHIIEYNKIHDAVKECLDMDAIYTRNEYMPQWRGNIIRNNYIYNLGIFPVGEYTKQLNVSGIRTDNYGHALQIYNNIFANIGTAGANNVIGITAQGNRNQIKGNMFIDCSATYLGWTTYTAGATWDMNNAEEKERVELAEHYASIPIFAEKYPELATFRDEYYKSVATNVFDENVVINLKFPLSTTNGTVNPQSTRGAVELIKGDNNYVSEEDPGFVDYSNGNYELKSDSQVFKQIPEFQNVDMEEFGPTEPVGPIN</sequence>
<evidence type="ECO:0000313" key="5">
    <source>
        <dbReference type="Proteomes" id="UP000824165"/>
    </source>
</evidence>
<dbReference type="PROSITE" id="PS51272">
    <property type="entry name" value="SLH"/>
    <property type="match status" value="2"/>
</dbReference>